<evidence type="ECO:0000256" key="15">
    <source>
        <dbReference type="ARBA" id="ARBA00023257"/>
    </source>
</evidence>
<accession>A0A8B7ZDH9</accession>
<dbReference type="FunFam" id="3.40.50.2300:FF:000379">
    <property type="entry name" value="Gamma-aminobutyric acid B receptor"/>
    <property type="match status" value="1"/>
</dbReference>
<evidence type="ECO:0000256" key="18">
    <source>
        <dbReference type="ARBA" id="ARBA00083903"/>
    </source>
</evidence>
<feature type="region of interest" description="Disordered" evidence="19">
    <location>
        <begin position="57"/>
        <end position="116"/>
    </location>
</feature>
<evidence type="ECO:0000313" key="24">
    <source>
        <dbReference type="Proteomes" id="UP000694845"/>
    </source>
</evidence>
<evidence type="ECO:0000256" key="7">
    <source>
        <dbReference type="ARBA" id="ARBA00023018"/>
    </source>
</evidence>
<dbReference type="CDD" id="cd06366">
    <property type="entry name" value="PBP1_GABAb_receptor"/>
    <property type="match status" value="1"/>
</dbReference>
<dbReference type="PRINTS" id="PR01177">
    <property type="entry name" value="GABAB1RECPTR"/>
</dbReference>
<reference evidence="25" key="1">
    <citation type="submission" date="2025-08" db="UniProtKB">
        <authorList>
            <consortium name="RefSeq"/>
        </authorList>
    </citation>
    <scope>IDENTIFICATION</scope>
</reference>
<evidence type="ECO:0000256" key="1">
    <source>
        <dbReference type="ARBA" id="ARBA00008991"/>
    </source>
</evidence>
<keyword evidence="9" id="KW-0175">Coiled coil</keyword>
<feature type="chain" id="PRO_5034356537" description="Gamma-aminobutyric acid type B receptor subunit 2" evidence="21">
    <location>
        <begin position="21"/>
        <end position="1052"/>
    </location>
</feature>
<dbReference type="SUPFAM" id="SSF56436">
    <property type="entry name" value="C-type lectin-like"/>
    <property type="match status" value="1"/>
</dbReference>
<dbReference type="CDD" id="cd00037">
    <property type="entry name" value="CLECT"/>
    <property type="match status" value="1"/>
</dbReference>
<proteinExistence type="inferred from homology"/>
<feature type="domain" description="G-protein coupled receptors family 3 profile" evidence="23">
    <location>
        <begin position="770"/>
        <end position="969"/>
    </location>
</feature>
<evidence type="ECO:0000256" key="17">
    <source>
        <dbReference type="ARBA" id="ARBA00073785"/>
    </source>
</evidence>
<evidence type="ECO:0000313" key="25">
    <source>
        <dbReference type="RefSeq" id="XP_022102900.1"/>
    </source>
</evidence>
<dbReference type="InterPro" id="IPR017978">
    <property type="entry name" value="GPCR_3_C"/>
</dbReference>
<evidence type="ECO:0000256" key="19">
    <source>
        <dbReference type="SAM" id="MobiDB-lite"/>
    </source>
</evidence>
<evidence type="ECO:0000256" key="6">
    <source>
        <dbReference type="ARBA" id="ARBA00022989"/>
    </source>
</evidence>
<organism evidence="24 25">
    <name type="scientific">Acanthaster planci</name>
    <name type="common">Crown-of-thorns starfish</name>
    <dbReference type="NCBI Taxonomy" id="133434"/>
    <lineage>
        <taxon>Eukaryota</taxon>
        <taxon>Metazoa</taxon>
        <taxon>Echinodermata</taxon>
        <taxon>Eleutherozoa</taxon>
        <taxon>Asterozoa</taxon>
        <taxon>Asteroidea</taxon>
        <taxon>Valvatacea</taxon>
        <taxon>Valvatida</taxon>
        <taxon>Acanthasteridae</taxon>
        <taxon>Acanthaster</taxon>
    </lineage>
</organism>
<evidence type="ECO:0000256" key="5">
    <source>
        <dbReference type="ARBA" id="ARBA00022729"/>
    </source>
</evidence>
<keyword evidence="15" id="KW-0628">Postsynaptic cell membrane</keyword>
<evidence type="ECO:0000256" key="3">
    <source>
        <dbReference type="ARBA" id="ARBA00022553"/>
    </source>
</evidence>
<evidence type="ECO:0000259" key="23">
    <source>
        <dbReference type="PROSITE" id="PS50259"/>
    </source>
</evidence>
<feature type="transmembrane region" description="Helical" evidence="20">
    <location>
        <begin position="697"/>
        <end position="723"/>
    </location>
</feature>
<dbReference type="InterPro" id="IPR000337">
    <property type="entry name" value="GPCR_3"/>
</dbReference>
<dbReference type="GO" id="GO:0045211">
    <property type="term" value="C:postsynaptic membrane"/>
    <property type="evidence" value="ECO:0007669"/>
    <property type="project" value="UniProtKB-SubCell"/>
</dbReference>
<dbReference type="InterPro" id="IPR001828">
    <property type="entry name" value="ANF_lig-bd_rcpt"/>
</dbReference>
<dbReference type="Pfam" id="PF00003">
    <property type="entry name" value="7tm_3"/>
    <property type="match status" value="1"/>
</dbReference>
<dbReference type="GeneID" id="110985829"/>
<dbReference type="FunFam" id="3.40.50.2300:FF:000072">
    <property type="entry name" value="Gamma-aminobutyric acid type B receptor subunit 2"/>
    <property type="match status" value="1"/>
</dbReference>
<evidence type="ECO:0000256" key="10">
    <source>
        <dbReference type="ARBA" id="ARBA00023136"/>
    </source>
</evidence>
<dbReference type="InterPro" id="IPR002455">
    <property type="entry name" value="GPCR3_GABA-B"/>
</dbReference>
<feature type="transmembrane region" description="Helical" evidence="20">
    <location>
        <begin position="735"/>
        <end position="755"/>
    </location>
</feature>
<evidence type="ECO:0000256" key="16">
    <source>
        <dbReference type="ARBA" id="ARBA00034104"/>
    </source>
</evidence>
<dbReference type="PANTHER" id="PTHR10519">
    <property type="entry name" value="GABA-B RECEPTOR"/>
    <property type="match status" value="1"/>
</dbReference>
<evidence type="ECO:0000256" key="12">
    <source>
        <dbReference type="ARBA" id="ARBA00023170"/>
    </source>
</evidence>
<comment type="subcellular location">
    <subcellularLocation>
        <location evidence="16">Postsynaptic cell membrane</location>
        <topology evidence="16">Multi-pass membrane protein</topology>
    </subcellularLocation>
</comment>
<keyword evidence="7" id="KW-0770">Synapse</keyword>
<evidence type="ECO:0000256" key="13">
    <source>
        <dbReference type="ARBA" id="ARBA00023180"/>
    </source>
</evidence>
<dbReference type="InterPro" id="IPR016187">
    <property type="entry name" value="CTDL_fold"/>
</dbReference>
<evidence type="ECO:0000256" key="9">
    <source>
        <dbReference type="ARBA" id="ARBA00023054"/>
    </source>
</evidence>
<evidence type="ECO:0000256" key="2">
    <source>
        <dbReference type="ARBA" id="ARBA00022475"/>
    </source>
</evidence>
<dbReference type="SMART" id="SM00034">
    <property type="entry name" value="CLECT"/>
    <property type="match status" value="1"/>
</dbReference>
<feature type="transmembrane region" description="Helical" evidence="20">
    <location>
        <begin position="913"/>
        <end position="930"/>
    </location>
</feature>
<feature type="compositionally biased region" description="Polar residues" evidence="19">
    <location>
        <begin position="89"/>
        <end position="102"/>
    </location>
</feature>
<dbReference type="GO" id="GO:0007214">
    <property type="term" value="P:gamma-aminobutyric acid signaling pathway"/>
    <property type="evidence" value="ECO:0007669"/>
    <property type="project" value="TreeGrafter"/>
</dbReference>
<keyword evidence="8" id="KW-0297">G-protein coupled receptor</keyword>
<dbReference type="Pfam" id="PF00059">
    <property type="entry name" value="Lectin_C"/>
    <property type="match status" value="1"/>
</dbReference>
<feature type="transmembrane region" description="Helical" evidence="20">
    <location>
        <begin position="936"/>
        <end position="958"/>
    </location>
</feature>
<feature type="domain" description="C-type lectin" evidence="22">
    <location>
        <begin position="528"/>
        <end position="642"/>
    </location>
</feature>
<dbReference type="Proteomes" id="UP000694845">
    <property type="component" value="Unplaced"/>
</dbReference>
<dbReference type="GO" id="GO:0038039">
    <property type="term" value="C:G protein-coupled receptor heterodimeric complex"/>
    <property type="evidence" value="ECO:0007669"/>
    <property type="project" value="TreeGrafter"/>
</dbReference>
<dbReference type="GO" id="GO:0004965">
    <property type="term" value="F:G protein-coupled GABA receptor activity"/>
    <property type="evidence" value="ECO:0007669"/>
    <property type="project" value="InterPro"/>
</dbReference>
<evidence type="ECO:0000256" key="14">
    <source>
        <dbReference type="ARBA" id="ARBA00023224"/>
    </source>
</evidence>
<gene>
    <name evidence="25" type="primary">LOC110985829</name>
</gene>
<dbReference type="RefSeq" id="XP_022102900.1">
    <property type="nucleotide sequence ID" value="XM_022247208.1"/>
</dbReference>
<protein>
    <recommendedName>
        <fullName evidence="17">Gamma-aminobutyric acid type B receptor subunit 2</fullName>
    </recommendedName>
    <alternativeName>
        <fullName evidence="18">G-protein coupled receptor 51</fullName>
    </alternativeName>
</protein>
<comment type="similarity">
    <text evidence="1">Belongs to the G-protein coupled receptor 3 family. GABA-B receptor subfamily.</text>
</comment>
<dbReference type="InterPro" id="IPR001304">
    <property type="entry name" value="C-type_lectin-like"/>
</dbReference>
<dbReference type="KEGG" id="aplc:110985829"/>
<keyword evidence="12" id="KW-0675">Receptor</keyword>
<keyword evidence="4 20" id="KW-0812">Transmembrane</keyword>
<evidence type="ECO:0000256" key="21">
    <source>
        <dbReference type="SAM" id="SignalP"/>
    </source>
</evidence>
<keyword evidence="6 20" id="KW-1133">Transmembrane helix</keyword>
<keyword evidence="14" id="KW-0807">Transducer</keyword>
<dbReference type="OrthoDB" id="2150267at2759"/>
<dbReference type="InterPro" id="IPR016186">
    <property type="entry name" value="C-type_lectin-like/link_sf"/>
</dbReference>
<keyword evidence="24" id="KW-1185">Reference proteome</keyword>
<keyword evidence="10 20" id="KW-0472">Membrane</keyword>
<dbReference type="FunFam" id="3.40.50.2300:FF:000063">
    <property type="entry name" value="Gamma-aminobutyric acid type B receptor subunit"/>
    <property type="match status" value="1"/>
</dbReference>
<dbReference type="Gene3D" id="3.10.100.10">
    <property type="entry name" value="Mannose-Binding Protein A, subunit A"/>
    <property type="match status" value="1"/>
</dbReference>
<feature type="transmembrane region" description="Helical" evidence="20">
    <location>
        <begin position="870"/>
        <end position="893"/>
    </location>
</feature>
<evidence type="ECO:0000256" key="8">
    <source>
        <dbReference type="ARBA" id="ARBA00023040"/>
    </source>
</evidence>
<evidence type="ECO:0000256" key="20">
    <source>
        <dbReference type="SAM" id="Phobius"/>
    </source>
</evidence>
<keyword evidence="3" id="KW-0597">Phosphoprotein</keyword>
<dbReference type="PROSITE" id="PS50041">
    <property type="entry name" value="C_TYPE_LECTIN_2"/>
    <property type="match status" value="1"/>
</dbReference>
<dbReference type="Gene3D" id="3.40.50.2300">
    <property type="match status" value="2"/>
</dbReference>
<evidence type="ECO:0000256" key="11">
    <source>
        <dbReference type="ARBA" id="ARBA00023157"/>
    </source>
</evidence>
<dbReference type="Pfam" id="PF01094">
    <property type="entry name" value="ANF_receptor"/>
    <property type="match status" value="1"/>
</dbReference>
<dbReference type="OMA" id="IHENHEV"/>
<dbReference type="PRINTS" id="PR01176">
    <property type="entry name" value="GABABRECEPTR"/>
</dbReference>
<feature type="transmembrane region" description="Helical" evidence="20">
    <location>
        <begin position="814"/>
        <end position="835"/>
    </location>
</feature>
<dbReference type="PANTHER" id="PTHR10519:SF20">
    <property type="entry name" value="G-PROTEIN COUPLED RECEPTOR 156-RELATED"/>
    <property type="match status" value="1"/>
</dbReference>
<keyword evidence="2" id="KW-1003">Cell membrane</keyword>
<evidence type="ECO:0000256" key="4">
    <source>
        <dbReference type="ARBA" id="ARBA00022692"/>
    </source>
</evidence>
<keyword evidence="11" id="KW-1015">Disulfide bond</keyword>
<feature type="signal peptide" evidence="21">
    <location>
        <begin position="1"/>
        <end position="20"/>
    </location>
</feature>
<sequence>MESIWTFILHLSLYAVVIQAQTPSNELSNTTKMISGNVTAVDAGDLMVRPTILEGSYLDRGQHTSQARTEDASTIPPNSESVPLVNDTGVPTTFRTRDSPNVPTERGPLTTLLPSSRTKASADDSFTYPASQEKIPIYLSGYFSFGGGWEGSGMLPACQMALDHINQRSDVLPGYELKLIWNDTQCEPGLGTRVFFDQLYRKPKKTMIIGAPCSPASQIISGTAHFWNLIAVSPSAASPGLSNREKYPLFYRTYMPDATFNPARIRLMREFGWKRVATIHENHEVFSLAIDDLLTLLKEANITIISSESFSENPKNQIESLKSQDAKIIIGNMYAKTARRLFCEAYKQGMTSGDYVWMLIGWYRDKWWSDEDNTITCSVHEMRMAVEGVQYISTESLPLCTSKEPTVAGITAAEYEMLYKDRMAWLENREYRWNSLGPFVYDAAWAIALTFNKSVEVLKTKRFSDGSLRRLEDFSYEDNEMSELFFNLLNETEFKGVSGPVAFKRGDRVGIIQIEQLQGNCAEGWEKYRSACFKFVTEPFLSSTEAQAHCTMLSSSASLAHFDNEKENEFLVNKSNSKPDFPQRWLVRVLHKLGDDVGNASWVPNDSPPGVIENGACVYVDYQLGGKWQTIDCSEPLPFICRDRAEFSEKLIAFYSALEDSLEWRGDIEWPGERQPLDRTPVDIVEIVRLYQGVTPVLYFCICGVTAFFIVVSLCFLAFNVKFRQQRHVKMSSPSLNNLIIVGALLVYMFVTIAGLDTNLVSEEIFGILCNVKTWILSVGFVLAFGAMFSKTWRVHRVAAFKTPKRRIVTDGQLFLMVLILLFIDVIILTLWQVLDPATMRTLDLYPQEDPEIANRIIQPYIQFCTCDTLTYWLGALYGYKGLLLIFGTFLAWETRKVSIQGLNDSKLIGISVYNVVILCVIGVAVSVVISTNPEALFAFVSCIILFCTSITLFIVFVPKIIAVVKYPDGDPVQSGISTNKHFAKERNNASETTTSLTAENNQLKKKILEVLITDIPLTSSCFLFECNIHAIHFKKFSSCKLTIYFHVDRSP</sequence>
<dbReference type="PRINTS" id="PR00248">
    <property type="entry name" value="GPCRMGR"/>
</dbReference>
<keyword evidence="13" id="KW-0325">Glycoprotein</keyword>
<dbReference type="AlphaFoldDB" id="A0A8B7ZDH9"/>
<evidence type="ECO:0000259" key="22">
    <source>
        <dbReference type="PROSITE" id="PS50041"/>
    </source>
</evidence>
<feature type="transmembrane region" description="Helical" evidence="20">
    <location>
        <begin position="775"/>
        <end position="793"/>
    </location>
</feature>
<dbReference type="InterPro" id="IPR028082">
    <property type="entry name" value="Peripla_BP_I"/>
</dbReference>
<name>A0A8B7ZDH9_ACAPL</name>
<keyword evidence="5 21" id="KW-0732">Signal</keyword>
<dbReference type="PROSITE" id="PS50259">
    <property type="entry name" value="G_PROTEIN_RECEP_F3_4"/>
    <property type="match status" value="1"/>
</dbReference>
<dbReference type="SUPFAM" id="SSF53822">
    <property type="entry name" value="Periplasmic binding protein-like I"/>
    <property type="match status" value="1"/>
</dbReference>